<reference evidence="1" key="1">
    <citation type="submission" date="2009-07" db="EMBL/GenBank/DDBJ databases">
        <authorList>
            <person name="Weinstock G."/>
            <person name="Sodergren E."/>
            <person name="Clifton S."/>
            <person name="Fulton L."/>
            <person name="Fulton B."/>
            <person name="Courtney L."/>
            <person name="Fronick C."/>
            <person name="Harrison M."/>
            <person name="Strong C."/>
            <person name="Farmer C."/>
            <person name="Delahaunty K."/>
            <person name="Markovic C."/>
            <person name="Hall O."/>
            <person name="Minx P."/>
            <person name="Tomlinson C."/>
            <person name="Mitreva M."/>
            <person name="Nelson J."/>
            <person name="Hou S."/>
            <person name="Wollam A."/>
            <person name="Pepin K.H."/>
            <person name="Johnson M."/>
            <person name="Bhonagiri V."/>
            <person name="Nash W.E."/>
            <person name="Warren W."/>
            <person name="Chinwalla A."/>
            <person name="Mardis E.R."/>
            <person name="Wilson R.K."/>
        </authorList>
    </citation>
    <scope>NUCLEOTIDE SEQUENCE [LARGE SCALE GENOMIC DNA]</scope>
    <source>
        <strain evidence="1">ATCC 29256</strain>
    </source>
</reference>
<gene>
    <name evidence="1" type="ORF">NEISICOT_01218</name>
</gene>
<accession>C6M3X5</accession>
<organism evidence="1 2">
    <name type="scientific">Neisseria sicca ATCC 29256</name>
    <dbReference type="NCBI Taxonomy" id="547045"/>
    <lineage>
        <taxon>Bacteria</taxon>
        <taxon>Pseudomonadati</taxon>
        <taxon>Pseudomonadota</taxon>
        <taxon>Betaproteobacteria</taxon>
        <taxon>Neisseriales</taxon>
        <taxon>Neisseriaceae</taxon>
        <taxon>Neisseria</taxon>
    </lineage>
</organism>
<proteinExistence type="predicted"/>
<protein>
    <submittedName>
        <fullName evidence="1">Uncharacterized protein</fullName>
    </submittedName>
</protein>
<evidence type="ECO:0000313" key="2">
    <source>
        <dbReference type="Proteomes" id="UP000005365"/>
    </source>
</evidence>
<evidence type="ECO:0000313" key="1">
    <source>
        <dbReference type="EMBL" id="EET44888.1"/>
    </source>
</evidence>
<dbReference type="EMBL" id="ACKO02000006">
    <property type="protein sequence ID" value="EET44888.1"/>
    <property type="molecule type" value="Genomic_DNA"/>
</dbReference>
<name>C6M3X5_NEISI</name>
<dbReference type="AlphaFoldDB" id="C6M3X5"/>
<keyword evidence="2" id="KW-1185">Reference proteome</keyword>
<sequence length="47" mass="5091">MPVKVHPLLVGSGGWLPEILKQFRSFRDCRYGNGLYPCGGEGGILTA</sequence>
<comment type="caution">
    <text evidence="1">The sequence shown here is derived from an EMBL/GenBank/DDBJ whole genome shotgun (WGS) entry which is preliminary data.</text>
</comment>
<dbReference type="Proteomes" id="UP000005365">
    <property type="component" value="Unassembled WGS sequence"/>
</dbReference>